<dbReference type="AlphaFoldDB" id="B8CPV2"/>
<dbReference type="PANTHER" id="PTHR33055:SF3">
    <property type="entry name" value="PUTATIVE TRANSPOSASE FOR IS117-RELATED"/>
    <property type="match status" value="1"/>
</dbReference>
<evidence type="ECO:0000313" key="3">
    <source>
        <dbReference type="EMBL" id="ACJ29815.1"/>
    </source>
</evidence>
<keyword evidence="4" id="KW-1185">Reference proteome</keyword>
<protein>
    <submittedName>
        <fullName evidence="3">Helix-hairpin-helix DNA-binding, class 1</fullName>
    </submittedName>
</protein>
<keyword evidence="1" id="KW-0233">DNA recombination</keyword>
<name>B8CPV2_SHEPW</name>
<dbReference type="RefSeq" id="WP_020913166.1">
    <property type="nucleotide sequence ID" value="NC_011566.1"/>
</dbReference>
<organism evidence="3 4">
    <name type="scientific">Shewanella piezotolerans (strain WP3 / JCM 13877)</name>
    <dbReference type="NCBI Taxonomy" id="225849"/>
    <lineage>
        <taxon>Bacteria</taxon>
        <taxon>Pseudomonadati</taxon>
        <taxon>Pseudomonadota</taxon>
        <taxon>Gammaproteobacteria</taxon>
        <taxon>Alteromonadales</taxon>
        <taxon>Shewanellaceae</taxon>
        <taxon>Shewanella</taxon>
    </lineage>
</organism>
<dbReference type="InterPro" id="IPR002104">
    <property type="entry name" value="Integrase_catalytic"/>
</dbReference>
<dbReference type="GO" id="GO:0015074">
    <property type="term" value="P:DNA integration"/>
    <property type="evidence" value="ECO:0007669"/>
    <property type="project" value="InterPro"/>
</dbReference>
<accession>B8CPV2</accession>
<evidence type="ECO:0000313" key="4">
    <source>
        <dbReference type="Proteomes" id="UP000000753"/>
    </source>
</evidence>
<dbReference type="PANTHER" id="PTHR33055">
    <property type="entry name" value="TRANSPOSASE FOR INSERTION SEQUENCE ELEMENT IS1111A"/>
    <property type="match status" value="1"/>
</dbReference>
<dbReference type="STRING" id="225849.swp_3101"/>
<dbReference type="InterPro" id="IPR011010">
    <property type="entry name" value="DNA_brk_join_enz"/>
</dbReference>
<dbReference type="eggNOG" id="COG3547">
    <property type="taxonomic scope" value="Bacteria"/>
</dbReference>
<proteinExistence type="predicted"/>
<evidence type="ECO:0000259" key="2">
    <source>
        <dbReference type="PROSITE" id="PS51898"/>
    </source>
</evidence>
<dbReference type="EMBL" id="CP000472">
    <property type="protein sequence ID" value="ACJ29815.1"/>
    <property type="molecule type" value="Genomic_DNA"/>
</dbReference>
<dbReference type="GO" id="GO:0004803">
    <property type="term" value="F:transposase activity"/>
    <property type="evidence" value="ECO:0007669"/>
    <property type="project" value="InterPro"/>
</dbReference>
<dbReference type="SUPFAM" id="SSF56349">
    <property type="entry name" value="DNA breaking-rejoining enzymes"/>
    <property type="match status" value="1"/>
</dbReference>
<dbReference type="Gene3D" id="1.10.443.10">
    <property type="entry name" value="Intergrase catalytic core"/>
    <property type="match status" value="1"/>
</dbReference>
<dbReference type="InterPro" id="IPR047650">
    <property type="entry name" value="Transpos_IS110"/>
</dbReference>
<dbReference type="KEGG" id="swp:swp_3101"/>
<dbReference type="InterPro" id="IPR013762">
    <property type="entry name" value="Integrase-like_cat_sf"/>
</dbReference>
<dbReference type="HOGENOM" id="CLU_1539017_0_0_6"/>
<sequence length="174" mass="19707">MDFPYQLAALFFKSKTAKLVVGIHGFDEYGKTKVNSYKKQAVRDNRQNEKNDVNDAEAICETVTRAKTRFLSIKSEEQQAVLCLHHIRQGQVKDRTVMINRLHRLLSEFGIIILGTGEVTAHTFRHSIATSVLKGGADIRILPEMLDFRVIKTTQTYIHTAGLHQPGSISHFDK</sequence>
<gene>
    <name evidence="3" type="ordered locus">swp_3101</name>
</gene>
<evidence type="ECO:0000256" key="1">
    <source>
        <dbReference type="ARBA" id="ARBA00023172"/>
    </source>
</evidence>
<dbReference type="PROSITE" id="PS51898">
    <property type="entry name" value="TYR_RECOMBINASE"/>
    <property type="match status" value="1"/>
</dbReference>
<dbReference type="Proteomes" id="UP000000753">
    <property type="component" value="Chromosome"/>
</dbReference>
<dbReference type="Pfam" id="PF00589">
    <property type="entry name" value="Phage_integrase"/>
    <property type="match status" value="1"/>
</dbReference>
<dbReference type="GO" id="GO:0003677">
    <property type="term" value="F:DNA binding"/>
    <property type="evidence" value="ECO:0007669"/>
    <property type="project" value="UniProtKB-KW"/>
</dbReference>
<feature type="domain" description="Tyr recombinase" evidence="2">
    <location>
        <begin position="1"/>
        <end position="170"/>
    </location>
</feature>
<dbReference type="GO" id="GO:0006313">
    <property type="term" value="P:DNA transposition"/>
    <property type="evidence" value="ECO:0007669"/>
    <property type="project" value="InterPro"/>
</dbReference>
<reference evidence="3 4" key="1">
    <citation type="journal article" date="2008" name="PLoS ONE">
        <title>Environmental adaptation: genomic analysis of the piezotolerant and psychrotolerant deep-sea iron reducing bacterium Shewanella piezotolerans WP3.</title>
        <authorList>
            <person name="Wang F."/>
            <person name="Wang J."/>
            <person name="Jian H."/>
            <person name="Zhang B."/>
            <person name="Li S."/>
            <person name="Wang F."/>
            <person name="Zeng X."/>
            <person name="Gao L."/>
            <person name="Bartlett D.H."/>
            <person name="Yu J."/>
            <person name="Hu S."/>
            <person name="Xiao X."/>
        </authorList>
    </citation>
    <scope>NUCLEOTIDE SEQUENCE [LARGE SCALE GENOMIC DNA]</scope>
    <source>
        <strain evidence="4">WP3 / JCM 13877</strain>
    </source>
</reference>
<keyword evidence="3" id="KW-0238">DNA-binding</keyword>